<dbReference type="PROSITE" id="PS50176">
    <property type="entry name" value="ARM_REPEAT"/>
    <property type="match status" value="1"/>
</dbReference>
<protein>
    <submittedName>
        <fullName evidence="3">Uncharacterized protein</fullName>
    </submittedName>
</protein>
<evidence type="ECO:0000313" key="4">
    <source>
        <dbReference type="Proteomes" id="UP000789595"/>
    </source>
</evidence>
<dbReference type="OrthoDB" id="7537227at2759"/>
<evidence type="ECO:0000256" key="2">
    <source>
        <dbReference type="SAM" id="MobiDB-lite"/>
    </source>
</evidence>
<accession>A0A8J2SWN1</accession>
<evidence type="ECO:0000313" key="3">
    <source>
        <dbReference type="EMBL" id="CAH0376411.1"/>
    </source>
</evidence>
<dbReference type="InterPro" id="IPR000225">
    <property type="entry name" value="Armadillo"/>
</dbReference>
<feature type="region of interest" description="Disordered" evidence="2">
    <location>
        <begin position="1"/>
        <end position="31"/>
    </location>
</feature>
<dbReference type="InterPro" id="IPR044282">
    <property type="entry name" value="ABAP1/ARIA"/>
</dbReference>
<dbReference type="AlphaFoldDB" id="A0A8J2SWN1"/>
<evidence type="ECO:0000256" key="1">
    <source>
        <dbReference type="PROSITE-ProRule" id="PRU00259"/>
    </source>
</evidence>
<dbReference type="InterPro" id="IPR016024">
    <property type="entry name" value="ARM-type_fold"/>
</dbReference>
<dbReference type="Gene3D" id="1.25.10.10">
    <property type="entry name" value="Leucine-rich Repeat Variant"/>
    <property type="match status" value="3"/>
</dbReference>
<organism evidence="3 4">
    <name type="scientific">Pelagomonas calceolata</name>
    <dbReference type="NCBI Taxonomy" id="35677"/>
    <lineage>
        <taxon>Eukaryota</taxon>
        <taxon>Sar</taxon>
        <taxon>Stramenopiles</taxon>
        <taxon>Ochrophyta</taxon>
        <taxon>Pelagophyceae</taxon>
        <taxon>Pelagomonadales</taxon>
        <taxon>Pelagomonadaceae</taxon>
        <taxon>Pelagomonas</taxon>
    </lineage>
</organism>
<dbReference type="InterPro" id="IPR011989">
    <property type="entry name" value="ARM-like"/>
</dbReference>
<dbReference type="Proteomes" id="UP000789595">
    <property type="component" value="Unassembled WGS sequence"/>
</dbReference>
<name>A0A8J2SWN1_9STRA</name>
<dbReference type="EMBL" id="CAKKNE010000005">
    <property type="protein sequence ID" value="CAH0376411.1"/>
    <property type="molecule type" value="Genomic_DNA"/>
</dbReference>
<keyword evidence="4" id="KW-1185">Reference proteome</keyword>
<dbReference type="SMART" id="SM00185">
    <property type="entry name" value="ARM"/>
    <property type="match status" value="5"/>
</dbReference>
<sequence length="635" mass="65592">MLSLAGRRPGARLYAREDKPSHRSKTTSPSYLRPLHRSYRVEALGPDSIKPLVELGFWSKSVEVRRDSAAALSTLARNPDNLGTLGRSGALGATLSLLISTDDACVRDATLTLGQLVQCVELADRFMERTGGLETVLGLLRSPAPRPALVVVANLACQRGAADAIVARGGLRPLVALLRAPRHDIRNEAAGVVAELARRARDRTALGADGAVVRAVLALLAGEFTDREAAVEAAVVGFVAALAAGPAAAAALIEHGGVTTLCAKLRDQSPPLEMVAKLLRAILALAAAPAARAALVAAGALDAVAACAFAELPARYGVVSLSVLGPVDGAAGGTPAPRGGGEGGGAGGAAALAAALADPHAAPRRVVVTAVEVVDALSQDAEGAAAVVDARVLPHVLPVATVTFRRDRRLGRASAHIIRRCALAARDQPSEAASRRLAHALASQGAIAALGHHLGSSDLDSQSSSAHALAALSDARDVTAALTRPAVLTSLVALLHLPEPEAACRLIACVADKPRAARVLLDGGAAASLLGLLGPALGRSARYAVDLLNAVQRLLEAATPAERDAAARHGGLRVVRRVANTDHPARAAAKGVLRALKEEASLLLVQLAILSFLRRFRDPAWRRRFRARQRPRRDG</sequence>
<gene>
    <name evidence="3" type="ORF">PECAL_5P09930</name>
</gene>
<feature type="repeat" description="ARM" evidence="1">
    <location>
        <begin position="169"/>
        <end position="211"/>
    </location>
</feature>
<reference evidence="3" key="1">
    <citation type="submission" date="2021-11" db="EMBL/GenBank/DDBJ databases">
        <authorList>
            <consortium name="Genoscope - CEA"/>
            <person name="William W."/>
        </authorList>
    </citation>
    <scope>NUCLEOTIDE SEQUENCE</scope>
</reference>
<dbReference type="SUPFAM" id="SSF48371">
    <property type="entry name" value="ARM repeat"/>
    <property type="match status" value="2"/>
</dbReference>
<dbReference type="PANTHER" id="PTHR46710">
    <property type="entry name" value="ARM REPEAT PROTEIN INTERACTING WITH ABF2"/>
    <property type="match status" value="1"/>
</dbReference>
<dbReference type="PANTHER" id="PTHR46710:SF11">
    <property type="entry name" value="ARMADILLO BTB ARABIDOPSIS PROTEIN 1"/>
    <property type="match status" value="1"/>
</dbReference>
<proteinExistence type="predicted"/>
<comment type="caution">
    <text evidence="3">The sequence shown here is derived from an EMBL/GenBank/DDBJ whole genome shotgun (WGS) entry which is preliminary data.</text>
</comment>